<feature type="binding site" evidence="4">
    <location>
        <position position="104"/>
    </location>
    <ligand>
        <name>1-deoxy-D-xylulose 5-phosphate</name>
        <dbReference type="ChEBI" id="CHEBI:57792"/>
    </ligand>
</feature>
<dbReference type="UniPathway" id="UPA00244">
    <property type="reaction ID" value="UER00313"/>
</dbReference>
<reference evidence="6 7" key="2">
    <citation type="journal article" date="2015" name="Biomed. Res. Int.">
        <title>Effects of Arsenite Resistance on the Growth and Functional Gene Expression of Leptospirillum ferriphilum and Acidithiobacillus thiooxidans in Pure Culture and Coculture.</title>
        <authorList>
            <person name="Jiang H."/>
            <person name="Liang Y."/>
            <person name="Yin H."/>
            <person name="Xiao Y."/>
            <person name="Guo X."/>
            <person name="Xu Y."/>
            <person name="Hu Q."/>
            <person name="Liu H."/>
            <person name="Liu X."/>
        </authorList>
    </citation>
    <scope>NUCLEOTIDE SEQUENCE [LARGE SCALE GENOMIC DNA]</scope>
    <source>
        <strain evidence="6 7">YSK</strain>
    </source>
</reference>
<proteinExistence type="inferred from homology"/>
<dbReference type="AlphaFoldDB" id="A0A059XP72"/>
<feature type="active site" description="Proton acceptor" evidence="4">
    <location>
        <position position="74"/>
    </location>
</feature>
<dbReference type="OrthoDB" id="9806590at2"/>
<comment type="function">
    <text evidence="4">Catalyzes the complicated ring closure reaction between the two acyclic compounds 1-deoxy-D-xylulose-5-phosphate (DXP) and 3-amino-2-oxopropyl phosphate (1-amino-acetone-3-phosphate or AAP) to form pyridoxine 5'-phosphate (PNP) and inorganic phosphate.</text>
</comment>
<dbReference type="Pfam" id="PF03740">
    <property type="entry name" value="PdxJ"/>
    <property type="match status" value="1"/>
</dbReference>
<evidence type="ECO:0000313" key="7">
    <source>
        <dbReference type="Proteomes" id="UP000027059"/>
    </source>
</evidence>
<dbReference type="SUPFAM" id="SSF63892">
    <property type="entry name" value="Pyridoxine 5'-phosphate synthase"/>
    <property type="match status" value="1"/>
</dbReference>
<feature type="binding site" evidence="4">
    <location>
        <position position="11"/>
    </location>
    <ligand>
        <name>3-amino-2-oxopropyl phosphate</name>
        <dbReference type="ChEBI" id="CHEBI:57279"/>
    </ligand>
</feature>
<evidence type="ECO:0000256" key="3">
    <source>
        <dbReference type="ARBA" id="ARBA00023096"/>
    </source>
</evidence>
<sequence>MKQSFPELGVNIDHVATLRNSRAGFAPDPLSAAVLVKSAGATQLVCHLREDRRHIRDADLRLLRSWNGLPVNLEMAMTDEMVSIALDVRPALVTLVPERREERTTEGGLVLGRDMCERISVFLKKCRDNGIRLSLFLAPVSGDMERAVELGVDQVELHTGEYANAMDPSLREKELERLFSAAACISGSPVRLAAGHGLDRENLLPVLSIENLREVNIGHSIIARSLFVGLEKAVREILETIRRDAPLLRRPESFL</sequence>
<organism evidence="6 7">
    <name type="scientific">Leptospirillum ferriphilum YSK</name>
    <dbReference type="NCBI Taxonomy" id="1441628"/>
    <lineage>
        <taxon>Bacteria</taxon>
        <taxon>Pseudomonadati</taxon>
        <taxon>Nitrospirota</taxon>
        <taxon>Nitrospiria</taxon>
        <taxon>Nitrospirales</taxon>
        <taxon>Nitrospiraceae</taxon>
        <taxon>Leptospirillum</taxon>
    </lineage>
</organism>
<feature type="binding site" evidence="4">
    <location>
        <position position="197"/>
    </location>
    <ligand>
        <name>3-amino-2-oxopropyl phosphate</name>
        <dbReference type="ChEBI" id="CHEBI:57279"/>
    </ligand>
</feature>
<evidence type="ECO:0000256" key="4">
    <source>
        <dbReference type="HAMAP-Rule" id="MF_00279"/>
    </source>
</evidence>
<protein>
    <recommendedName>
        <fullName evidence="4 5">Pyridoxine 5'-phosphate synthase</fullName>
        <shortName evidence="4">PNP synthase</shortName>
        <ecNumber evidence="4 5">2.6.99.2</ecNumber>
    </recommendedName>
</protein>
<dbReference type="NCBIfam" id="TIGR00559">
    <property type="entry name" value="pdxJ"/>
    <property type="match status" value="1"/>
</dbReference>
<keyword evidence="2 4" id="KW-0808">Transferase</keyword>
<comment type="similarity">
    <text evidence="4">Belongs to the PNP synthase family.</text>
</comment>
<dbReference type="GO" id="GO:0033856">
    <property type="term" value="F:pyridoxine 5'-phosphate synthase activity"/>
    <property type="evidence" value="ECO:0007669"/>
    <property type="project" value="UniProtKB-UniRule"/>
</dbReference>
<dbReference type="HAMAP" id="MF_00279">
    <property type="entry name" value="PdxJ"/>
    <property type="match status" value="1"/>
</dbReference>
<feature type="binding site" evidence="4">
    <location>
        <begin position="13"/>
        <end position="14"/>
    </location>
    <ligand>
        <name>1-deoxy-D-xylulose 5-phosphate</name>
        <dbReference type="ChEBI" id="CHEBI:57792"/>
    </ligand>
</feature>
<feature type="site" description="Transition state stabilizer" evidence="4">
    <location>
        <position position="156"/>
    </location>
</feature>
<name>A0A059XP72_9BACT</name>
<dbReference type="HOGENOM" id="CLU_074563_0_0_0"/>
<keyword evidence="3 4" id="KW-0664">Pyridoxine biosynthesis</keyword>
<dbReference type="CDD" id="cd00003">
    <property type="entry name" value="PNPsynthase"/>
    <property type="match status" value="1"/>
</dbReference>
<feature type="active site" description="Proton donor" evidence="4">
    <location>
        <position position="196"/>
    </location>
</feature>
<dbReference type="PANTHER" id="PTHR30456">
    <property type="entry name" value="PYRIDOXINE 5'-PHOSPHATE SYNTHASE"/>
    <property type="match status" value="1"/>
</dbReference>
<keyword evidence="7" id="KW-1185">Reference proteome</keyword>
<evidence type="ECO:0000256" key="1">
    <source>
        <dbReference type="ARBA" id="ARBA00022490"/>
    </source>
</evidence>
<feature type="active site" description="Proton acceptor" evidence="4">
    <location>
        <position position="47"/>
    </location>
</feature>
<comment type="catalytic activity">
    <reaction evidence="4">
        <text>3-amino-2-oxopropyl phosphate + 1-deoxy-D-xylulose 5-phosphate = pyridoxine 5'-phosphate + phosphate + 2 H2O + H(+)</text>
        <dbReference type="Rhea" id="RHEA:15265"/>
        <dbReference type="ChEBI" id="CHEBI:15377"/>
        <dbReference type="ChEBI" id="CHEBI:15378"/>
        <dbReference type="ChEBI" id="CHEBI:43474"/>
        <dbReference type="ChEBI" id="CHEBI:57279"/>
        <dbReference type="ChEBI" id="CHEBI:57792"/>
        <dbReference type="ChEBI" id="CHEBI:58589"/>
        <dbReference type="EC" id="2.6.99.2"/>
    </reaction>
</comment>
<dbReference type="Gene3D" id="3.20.20.70">
    <property type="entry name" value="Aldolase class I"/>
    <property type="match status" value="1"/>
</dbReference>
<dbReference type="KEGG" id="lfp:Y981_04865"/>
<dbReference type="EC" id="2.6.99.2" evidence="4 5"/>
<accession>A0A059XP72</accession>
<keyword evidence="1 4" id="KW-0963">Cytoplasm</keyword>
<feature type="binding site" evidence="4">
    <location>
        <begin position="218"/>
        <end position="219"/>
    </location>
    <ligand>
        <name>3-amino-2-oxopropyl phosphate</name>
        <dbReference type="ChEBI" id="CHEBI:57279"/>
    </ligand>
</feature>
<evidence type="ECO:0000256" key="5">
    <source>
        <dbReference type="NCBIfam" id="TIGR00559"/>
    </source>
</evidence>
<dbReference type="InterPro" id="IPR036130">
    <property type="entry name" value="Pyridoxine-5'_phos_synth"/>
</dbReference>
<comment type="subunit">
    <text evidence="4">Homooctamer; tetramer of dimers.</text>
</comment>
<dbReference type="Proteomes" id="UP000027059">
    <property type="component" value="Chromosome"/>
</dbReference>
<dbReference type="PANTHER" id="PTHR30456:SF0">
    <property type="entry name" value="PYRIDOXINE 5'-PHOSPHATE SYNTHASE"/>
    <property type="match status" value="1"/>
</dbReference>
<dbReference type="RefSeq" id="WP_023525656.1">
    <property type="nucleotide sequence ID" value="NZ_CP007243.1"/>
</dbReference>
<feature type="binding site" evidence="4">
    <location>
        <position position="22"/>
    </location>
    <ligand>
        <name>3-amino-2-oxopropyl phosphate</name>
        <dbReference type="ChEBI" id="CHEBI:57279"/>
    </ligand>
</feature>
<comment type="subcellular location">
    <subcellularLocation>
        <location evidence="4">Cytoplasm</location>
    </subcellularLocation>
</comment>
<dbReference type="GO" id="GO:0005829">
    <property type="term" value="C:cytosol"/>
    <property type="evidence" value="ECO:0007669"/>
    <property type="project" value="TreeGrafter"/>
</dbReference>
<dbReference type="NCBIfam" id="NF003625">
    <property type="entry name" value="PRK05265.1-3"/>
    <property type="match status" value="1"/>
</dbReference>
<comment type="pathway">
    <text evidence="4">Cofactor biosynthesis; pyridoxine 5'-phosphate biosynthesis; pyridoxine 5'-phosphate from D-erythrose 4-phosphate: step 5/5.</text>
</comment>
<dbReference type="InterPro" id="IPR013785">
    <property type="entry name" value="Aldolase_TIM"/>
</dbReference>
<dbReference type="GO" id="GO:0008615">
    <property type="term" value="P:pyridoxine biosynthetic process"/>
    <property type="evidence" value="ECO:0007669"/>
    <property type="project" value="UniProtKB-UniRule"/>
</dbReference>
<evidence type="ECO:0000313" key="6">
    <source>
        <dbReference type="EMBL" id="AIA30344.1"/>
    </source>
</evidence>
<dbReference type="InterPro" id="IPR004569">
    <property type="entry name" value="PyrdxlP_synth_PdxJ"/>
</dbReference>
<evidence type="ECO:0000256" key="2">
    <source>
        <dbReference type="ARBA" id="ARBA00022679"/>
    </source>
</evidence>
<dbReference type="NCBIfam" id="NF003627">
    <property type="entry name" value="PRK05265.1-5"/>
    <property type="match status" value="1"/>
</dbReference>
<feature type="binding site" evidence="4">
    <location>
        <position position="54"/>
    </location>
    <ligand>
        <name>1-deoxy-D-xylulose 5-phosphate</name>
        <dbReference type="ChEBI" id="CHEBI:57792"/>
    </ligand>
</feature>
<gene>
    <name evidence="4" type="primary">pdxJ</name>
    <name evidence="6" type="ORF">Y981_04865</name>
</gene>
<reference evidence="7" key="1">
    <citation type="submission" date="2014-02" db="EMBL/GenBank/DDBJ databases">
        <title>Complete genome sequence and comparative genomic analysis of the nitrogen-fixing bacterium Leptospirillum ferriphilum YSK.</title>
        <authorList>
            <person name="Guo X."/>
            <person name="Yin H."/>
            <person name="Liang Y."/>
            <person name="Hu Q."/>
            <person name="Ma L."/>
            <person name="Xiao Y."/>
            <person name="Zhang X."/>
            <person name="Qiu G."/>
            <person name="Liu X."/>
        </authorList>
    </citation>
    <scope>NUCLEOTIDE SEQUENCE [LARGE SCALE GENOMIC DNA]</scope>
    <source>
        <strain evidence="7">YSK</strain>
    </source>
</reference>
<dbReference type="EMBL" id="CP007243">
    <property type="protein sequence ID" value="AIA30344.1"/>
    <property type="molecule type" value="Genomic_DNA"/>
</dbReference>
<feature type="binding site" evidence="4">
    <location>
        <position position="49"/>
    </location>
    <ligand>
        <name>1-deoxy-D-xylulose 5-phosphate</name>
        <dbReference type="ChEBI" id="CHEBI:57792"/>
    </ligand>
</feature>